<proteinExistence type="inferred from homology"/>
<evidence type="ECO:0000256" key="1">
    <source>
        <dbReference type="ARBA" id="ARBA00009762"/>
    </source>
</evidence>
<dbReference type="EMBL" id="BARS01041857">
    <property type="protein sequence ID" value="GAG36764.1"/>
    <property type="molecule type" value="Genomic_DNA"/>
</dbReference>
<feature type="non-terminal residue" evidence="2">
    <location>
        <position position="252"/>
    </location>
</feature>
<evidence type="ECO:0008006" key="3">
    <source>
        <dbReference type="Google" id="ProtNLM"/>
    </source>
</evidence>
<comment type="similarity">
    <text evidence="1">Belongs to the eukaryotic-type primase small subunit family.</text>
</comment>
<gene>
    <name evidence="2" type="ORF">S01H1_63582</name>
</gene>
<name>X0X0N4_9ZZZZ</name>
<comment type="caution">
    <text evidence="2">The sequence shown here is derived from an EMBL/GenBank/DDBJ whole genome shotgun (WGS) entry which is preliminary data.</text>
</comment>
<dbReference type="PANTHER" id="PTHR10536">
    <property type="entry name" value="DNA PRIMASE SMALL SUBUNIT"/>
    <property type="match status" value="1"/>
</dbReference>
<protein>
    <recommendedName>
        <fullName evidence="3">DNA primase small subunit</fullName>
    </recommendedName>
</protein>
<reference evidence="2" key="1">
    <citation type="journal article" date="2014" name="Front. Microbiol.">
        <title>High frequency of phylogenetically diverse reductive dehalogenase-homologous genes in deep subseafloor sedimentary metagenomes.</title>
        <authorList>
            <person name="Kawai M."/>
            <person name="Futagami T."/>
            <person name="Toyoda A."/>
            <person name="Takaki Y."/>
            <person name="Nishi S."/>
            <person name="Hori S."/>
            <person name="Arai W."/>
            <person name="Tsubouchi T."/>
            <person name="Morono Y."/>
            <person name="Uchiyama I."/>
            <person name="Ito T."/>
            <person name="Fujiyama A."/>
            <person name="Inagaki F."/>
            <person name="Takami H."/>
        </authorList>
    </citation>
    <scope>NUCLEOTIDE SEQUENCE</scope>
    <source>
        <strain evidence="2">Expedition CK06-06</strain>
    </source>
</reference>
<dbReference type="SUPFAM" id="SSF56747">
    <property type="entry name" value="Prim-pol domain"/>
    <property type="match status" value="1"/>
</dbReference>
<sequence>MKEFMVSNSVESAYVGAVYDRPPSKNNRVQDIIWKYREFIFDIDLSDYDAHDSEGNYVGVRTCGCEKYSYCDFCWNLALEAALFINETMKEDFGFKEMKWFFSGRRGVHGWVMDNETKSLTNEQRTSILNYLTMINDPTRSQSLEEIPNEAKPLRNRIFSLLVKPYIEYVFLQDLENPVLQCQNCKSKFRAYDLIKEVTGRKAEGLRFDTLDKRIKESNIKCKYCSSELTNITKQEVENFGLTELKASRIIK</sequence>
<dbReference type="AlphaFoldDB" id="X0X0N4"/>
<dbReference type="InterPro" id="IPR002755">
    <property type="entry name" value="DNA_primase_S"/>
</dbReference>
<dbReference type="GO" id="GO:0003899">
    <property type="term" value="F:DNA-directed RNA polymerase activity"/>
    <property type="evidence" value="ECO:0007669"/>
    <property type="project" value="InterPro"/>
</dbReference>
<dbReference type="GO" id="GO:0006269">
    <property type="term" value="P:DNA replication, synthesis of primer"/>
    <property type="evidence" value="ECO:0007669"/>
    <property type="project" value="InterPro"/>
</dbReference>
<dbReference type="Gene3D" id="3.90.920.10">
    <property type="entry name" value="DNA primase, PRIM domain"/>
    <property type="match status" value="1"/>
</dbReference>
<dbReference type="Pfam" id="PF01896">
    <property type="entry name" value="DNA_primase_S"/>
    <property type="match status" value="1"/>
</dbReference>
<accession>X0X0N4</accession>
<organism evidence="2">
    <name type="scientific">marine sediment metagenome</name>
    <dbReference type="NCBI Taxonomy" id="412755"/>
    <lineage>
        <taxon>unclassified sequences</taxon>
        <taxon>metagenomes</taxon>
        <taxon>ecological metagenomes</taxon>
    </lineage>
</organism>
<evidence type="ECO:0000313" key="2">
    <source>
        <dbReference type="EMBL" id="GAG36764.1"/>
    </source>
</evidence>